<dbReference type="AlphaFoldDB" id="R1HX78"/>
<reference evidence="2 3" key="1">
    <citation type="submission" date="2013-02" db="EMBL/GenBank/DDBJ databases">
        <title>Draft genome sequence of Amycolatopsis vancoresmycina strain DSM 44592T.</title>
        <authorList>
            <person name="Kumar S."/>
            <person name="Kaur N."/>
            <person name="Kaur C."/>
            <person name="Raghava G.P.S."/>
            <person name="Mayilraj S."/>
        </authorList>
    </citation>
    <scope>NUCLEOTIDE SEQUENCE [LARGE SCALE GENOMIC DNA]</scope>
    <source>
        <strain evidence="2 3">DSM 44592</strain>
    </source>
</reference>
<evidence type="ECO:0008006" key="4">
    <source>
        <dbReference type="Google" id="ProtNLM"/>
    </source>
</evidence>
<accession>R1HX78</accession>
<dbReference type="PATRIC" id="fig|1292037.4.peg.5528"/>
<keyword evidence="1" id="KW-0732">Signal</keyword>
<proteinExistence type="predicted"/>
<feature type="signal peptide" evidence="1">
    <location>
        <begin position="1"/>
        <end position="25"/>
    </location>
</feature>
<evidence type="ECO:0000313" key="2">
    <source>
        <dbReference type="EMBL" id="EOD64926.1"/>
    </source>
</evidence>
<keyword evidence="3" id="KW-1185">Reference proteome</keyword>
<protein>
    <recommendedName>
        <fullName evidence="4">Secreted protein</fullName>
    </recommendedName>
</protein>
<feature type="chain" id="PRO_5004361190" description="Secreted protein" evidence="1">
    <location>
        <begin position="26"/>
        <end position="168"/>
    </location>
</feature>
<organism evidence="2 3">
    <name type="scientific">Amycolatopsis vancoresmycina DSM 44592</name>
    <dbReference type="NCBI Taxonomy" id="1292037"/>
    <lineage>
        <taxon>Bacteria</taxon>
        <taxon>Bacillati</taxon>
        <taxon>Actinomycetota</taxon>
        <taxon>Actinomycetes</taxon>
        <taxon>Pseudonocardiales</taxon>
        <taxon>Pseudonocardiaceae</taxon>
        <taxon>Amycolatopsis</taxon>
    </lineage>
</organism>
<name>R1HX78_9PSEU</name>
<dbReference type="OrthoDB" id="3638761at2"/>
<sequence length="168" mass="18461">MKRGIGILVVLVTLGALLGATPAAATSTINICDRLSWSETVPPYRTHMFVGTHVYGTHTVEYYLHSEGVGSRGYFTSADRTICPYDPIIINPGPVTITATEQYGQDQCTAPGTFAAVVNGKIASYDFVGQTSTYYRNYPVPSTFRFWHIILQTSPGVWTWWNSVVAIC</sequence>
<comment type="caution">
    <text evidence="2">The sequence shown here is derived from an EMBL/GenBank/DDBJ whole genome shotgun (WGS) entry which is preliminary data.</text>
</comment>
<evidence type="ECO:0000313" key="3">
    <source>
        <dbReference type="Proteomes" id="UP000014139"/>
    </source>
</evidence>
<dbReference type="Proteomes" id="UP000014139">
    <property type="component" value="Unassembled WGS sequence"/>
</dbReference>
<evidence type="ECO:0000256" key="1">
    <source>
        <dbReference type="SAM" id="SignalP"/>
    </source>
</evidence>
<dbReference type="eggNOG" id="ENOG5030VGX">
    <property type="taxonomic scope" value="Bacteria"/>
</dbReference>
<dbReference type="EMBL" id="AOUO01000463">
    <property type="protein sequence ID" value="EOD64926.1"/>
    <property type="molecule type" value="Genomic_DNA"/>
</dbReference>
<dbReference type="RefSeq" id="WP_003104630.1">
    <property type="nucleotide sequence ID" value="NZ_AOUO01000463.1"/>
</dbReference>
<gene>
    <name evidence="2" type="ORF">H480_29356</name>
</gene>